<dbReference type="STRING" id="1348662.CARG_04220"/>
<keyword evidence="4 8" id="KW-1003">Cell membrane</keyword>
<comment type="similarity">
    <text evidence="2 8">Belongs to the 4-toluene sulfonate uptake permease (TSUP) (TC 2.A.102) family.</text>
</comment>
<dbReference type="EMBL" id="CP006365">
    <property type="protein sequence ID" value="AGU14988.1"/>
    <property type="molecule type" value="Genomic_DNA"/>
</dbReference>
<feature type="transmembrane region" description="Helical" evidence="8">
    <location>
        <begin position="94"/>
        <end position="113"/>
    </location>
</feature>
<comment type="subcellular location">
    <subcellularLocation>
        <location evidence="1 8">Cell membrane</location>
        <topology evidence="1 8">Multi-pass membrane protein</topology>
    </subcellularLocation>
</comment>
<reference evidence="9 10" key="1">
    <citation type="journal article" date="2013" name="Genome Announc.">
        <title>Whole-Genome Sequence of the Clinical Strain Corynebacterium argentoratense DSM 44202, Isolated from a Human Throat Specimen.</title>
        <authorList>
            <person name="Bomholt C."/>
            <person name="Glaub A."/>
            <person name="Gravermann K."/>
            <person name="Albersmeier A."/>
            <person name="Brinkrolf K."/>
            <person name="Ruckert C."/>
            <person name="Tauch A."/>
        </authorList>
    </citation>
    <scope>NUCLEOTIDE SEQUENCE [LARGE SCALE GENOMIC DNA]</scope>
    <source>
        <strain evidence="9">DSM 44202</strain>
    </source>
</reference>
<protein>
    <recommendedName>
        <fullName evidence="8">Probable membrane transporter protein</fullName>
    </recommendedName>
</protein>
<dbReference type="InterPro" id="IPR052017">
    <property type="entry name" value="TSUP"/>
</dbReference>
<name>U3GWZ2_9CORY</name>
<dbReference type="Pfam" id="PF01925">
    <property type="entry name" value="TauE"/>
    <property type="match status" value="1"/>
</dbReference>
<evidence type="ECO:0000256" key="4">
    <source>
        <dbReference type="ARBA" id="ARBA00022475"/>
    </source>
</evidence>
<evidence type="ECO:0000256" key="8">
    <source>
        <dbReference type="RuleBase" id="RU363041"/>
    </source>
</evidence>
<dbReference type="GO" id="GO:0005886">
    <property type="term" value="C:plasma membrane"/>
    <property type="evidence" value="ECO:0007669"/>
    <property type="project" value="UniProtKB-SubCell"/>
</dbReference>
<dbReference type="eggNOG" id="COG0730">
    <property type="taxonomic scope" value="Bacteria"/>
</dbReference>
<keyword evidence="10" id="KW-1185">Reference proteome</keyword>
<accession>U3GWZ2</accession>
<dbReference type="InterPro" id="IPR002781">
    <property type="entry name" value="TM_pro_TauE-like"/>
</dbReference>
<feature type="transmembrane region" description="Helical" evidence="8">
    <location>
        <begin position="196"/>
        <end position="214"/>
    </location>
</feature>
<dbReference type="PANTHER" id="PTHR30269">
    <property type="entry name" value="TRANSMEMBRANE PROTEIN YFCA"/>
    <property type="match status" value="1"/>
</dbReference>
<dbReference type="KEGG" id="caz:CARG_04220"/>
<feature type="transmembrane region" description="Helical" evidence="8">
    <location>
        <begin position="125"/>
        <end position="152"/>
    </location>
</feature>
<keyword evidence="5 8" id="KW-0812">Transmembrane</keyword>
<evidence type="ECO:0000313" key="10">
    <source>
        <dbReference type="Proteomes" id="UP000016943"/>
    </source>
</evidence>
<keyword evidence="6 8" id="KW-1133">Transmembrane helix</keyword>
<feature type="transmembrane region" description="Helical" evidence="8">
    <location>
        <begin position="27"/>
        <end position="58"/>
    </location>
</feature>
<feature type="transmembrane region" description="Helical" evidence="8">
    <location>
        <begin position="226"/>
        <end position="244"/>
    </location>
</feature>
<evidence type="ECO:0000256" key="5">
    <source>
        <dbReference type="ARBA" id="ARBA00022692"/>
    </source>
</evidence>
<keyword evidence="7 8" id="KW-0472">Membrane</keyword>
<evidence type="ECO:0000256" key="7">
    <source>
        <dbReference type="ARBA" id="ARBA00023136"/>
    </source>
</evidence>
<sequence length="245" mass="25067">MALALTVGLVVALGAGLQRVAGMGLGLIAATILSIVIGPVEGVMIVNVLAVITAFGTAWAARADIDWRHFALIAPVLVLGSIPAALLITRIDKSGLQVLVGVTLLIALTTVMFGQRHIPRVHSPVWAVIAGIIGGFTNTLAAIAGPVITVYAQASRWDHHKFAATLQPLFIVTGAVSVATKTRFGAGSVAHTAPSVWVAGVIGLTAGLVVGGKVARRVPRKRARQLALSVAFLGAIAALVRGLVG</sequence>
<dbReference type="HOGENOM" id="CLU_054750_6_0_11"/>
<dbReference type="AlphaFoldDB" id="U3GWZ2"/>
<evidence type="ECO:0000256" key="2">
    <source>
        <dbReference type="ARBA" id="ARBA00009142"/>
    </source>
</evidence>
<dbReference type="PANTHER" id="PTHR30269:SF37">
    <property type="entry name" value="MEMBRANE TRANSPORTER PROTEIN"/>
    <property type="match status" value="1"/>
</dbReference>
<evidence type="ECO:0000256" key="1">
    <source>
        <dbReference type="ARBA" id="ARBA00004651"/>
    </source>
</evidence>
<dbReference type="PATRIC" id="fig|1348662.3.peg.829"/>
<dbReference type="Proteomes" id="UP000016943">
    <property type="component" value="Chromosome"/>
</dbReference>
<dbReference type="RefSeq" id="WP_020976141.1">
    <property type="nucleotide sequence ID" value="NC_022198.1"/>
</dbReference>
<evidence type="ECO:0000256" key="6">
    <source>
        <dbReference type="ARBA" id="ARBA00022989"/>
    </source>
</evidence>
<organism evidence="9 10">
    <name type="scientific">Corynebacterium argentoratense DSM 44202</name>
    <dbReference type="NCBI Taxonomy" id="1348662"/>
    <lineage>
        <taxon>Bacteria</taxon>
        <taxon>Bacillati</taxon>
        <taxon>Actinomycetota</taxon>
        <taxon>Actinomycetes</taxon>
        <taxon>Mycobacteriales</taxon>
        <taxon>Corynebacteriaceae</taxon>
        <taxon>Corynebacterium</taxon>
    </lineage>
</organism>
<proteinExistence type="inferred from homology"/>
<evidence type="ECO:0000256" key="3">
    <source>
        <dbReference type="ARBA" id="ARBA00022448"/>
    </source>
</evidence>
<dbReference type="OrthoDB" id="3872971at2"/>
<gene>
    <name evidence="9" type="ORF">CARG_04220</name>
</gene>
<evidence type="ECO:0000313" key="9">
    <source>
        <dbReference type="EMBL" id="AGU14988.1"/>
    </source>
</evidence>
<feature type="transmembrane region" description="Helical" evidence="8">
    <location>
        <begin position="70"/>
        <end position="88"/>
    </location>
</feature>
<keyword evidence="3" id="KW-0813">Transport</keyword>
<dbReference type="GeneID" id="78249642"/>